<dbReference type="OrthoDB" id="9805360at2"/>
<feature type="domain" description="MIP18 family-like" evidence="1">
    <location>
        <begin position="15"/>
        <end position="79"/>
    </location>
</feature>
<comment type="caution">
    <text evidence="2">The sequence shown here is derived from an EMBL/GenBank/DDBJ whole genome shotgun (WGS) entry which is preliminary data.</text>
</comment>
<dbReference type="RefSeq" id="WP_009195875.1">
    <property type="nucleotide sequence ID" value="NZ_AODQ01000060.1"/>
</dbReference>
<dbReference type="InterPro" id="IPR002744">
    <property type="entry name" value="MIP18-like"/>
</dbReference>
<dbReference type="PANTHER" id="PTHR42831">
    <property type="entry name" value="FE-S PROTEIN MATURATION AUXILIARY FACTOR YITW"/>
    <property type="match status" value="1"/>
</dbReference>
<keyword evidence="3" id="KW-1185">Reference proteome</keyword>
<dbReference type="PANTHER" id="PTHR42831:SF1">
    <property type="entry name" value="FE-S PROTEIN MATURATION AUXILIARY FACTOR YITW"/>
    <property type="match status" value="1"/>
</dbReference>
<sequence>MTSTTPLAEQIARATEALRQVIDPEIGLNIVDLGLVYGIHFPEAENRIRIEMTLTSQFCPMGEAITDSAAELIREAFPELEPEIILVFDPRWGHHLISEEGLQYLNS</sequence>
<dbReference type="InterPro" id="IPR052339">
    <property type="entry name" value="Fe-S_Maturation_MIP18"/>
</dbReference>
<dbReference type="Pfam" id="PF01883">
    <property type="entry name" value="FeS_assembly_P"/>
    <property type="match status" value="1"/>
</dbReference>
<evidence type="ECO:0000313" key="3">
    <source>
        <dbReference type="Proteomes" id="UP000011910"/>
    </source>
</evidence>
<name>M7N139_9BACT</name>
<dbReference type="EMBL" id="AODQ01000060">
    <property type="protein sequence ID" value="EMR02388.1"/>
    <property type="molecule type" value="Genomic_DNA"/>
</dbReference>
<dbReference type="InterPro" id="IPR034904">
    <property type="entry name" value="FSCA_dom_sf"/>
</dbReference>
<dbReference type="AlphaFoldDB" id="M7N139"/>
<protein>
    <submittedName>
        <fullName evidence="2">Putative FeS assembly SUF system protein SufT</fullName>
    </submittedName>
</protein>
<dbReference type="SUPFAM" id="SSF117916">
    <property type="entry name" value="Fe-S cluster assembly (FSCA) domain-like"/>
    <property type="match status" value="1"/>
</dbReference>
<organism evidence="2 3">
    <name type="scientific">Cesiribacter andamanensis AMV16</name>
    <dbReference type="NCBI Taxonomy" id="1279009"/>
    <lineage>
        <taxon>Bacteria</taxon>
        <taxon>Pseudomonadati</taxon>
        <taxon>Bacteroidota</taxon>
        <taxon>Cytophagia</taxon>
        <taxon>Cytophagales</taxon>
        <taxon>Cesiribacteraceae</taxon>
        <taxon>Cesiribacter</taxon>
    </lineage>
</organism>
<proteinExistence type="predicted"/>
<evidence type="ECO:0000259" key="1">
    <source>
        <dbReference type="Pfam" id="PF01883"/>
    </source>
</evidence>
<dbReference type="PATRIC" id="fig|1279009.4.peg.2518"/>
<accession>M7N139</accession>
<dbReference type="eggNOG" id="COG2151">
    <property type="taxonomic scope" value="Bacteria"/>
</dbReference>
<evidence type="ECO:0000313" key="2">
    <source>
        <dbReference type="EMBL" id="EMR02388.1"/>
    </source>
</evidence>
<reference evidence="2 3" key="1">
    <citation type="journal article" date="2013" name="Genome Announc.">
        <title>Draft Genome Sequence of Cesiribacter andamanensis Strain AMV16T, Isolated from a Soil Sample from a Mud Volcano in the Andaman Islands, India.</title>
        <authorList>
            <person name="Shivaji S."/>
            <person name="Ara S."/>
            <person name="Begum Z."/>
            <person name="Srinivas T.N."/>
            <person name="Singh A."/>
            <person name="Kumar Pinnaka A."/>
        </authorList>
    </citation>
    <scope>NUCLEOTIDE SEQUENCE [LARGE SCALE GENOMIC DNA]</scope>
    <source>
        <strain evidence="2 3">AMV16</strain>
    </source>
</reference>
<gene>
    <name evidence="2" type="ORF">ADICEAN_02484</name>
</gene>
<dbReference type="STRING" id="1279009.ADICEAN_02484"/>
<dbReference type="Proteomes" id="UP000011910">
    <property type="component" value="Unassembled WGS sequence"/>
</dbReference>
<dbReference type="Gene3D" id="3.30.300.130">
    <property type="entry name" value="Fe-S cluster assembly (FSCA)"/>
    <property type="match status" value="1"/>
</dbReference>